<dbReference type="AlphaFoldDB" id="A0A7W9L6J2"/>
<reference evidence="2 3" key="1">
    <citation type="submission" date="2020-08" db="EMBL/GenBank/DDBJ databases">
        <title>Functional genomics of gut bacteria from endangered species of beetles.</title>
        <authorList>
            <person name="Carlos-Shanley C."/>
        </authorList>
    </citation>
    <scope>NUCLEOTIDE SEQUENCE [LARGE SCALE GENOMIC DNA]</scope>
    <source>
        <strain evidence="2 3">S00192</strain>
    </source>
</reference>
<organism evidence="2 3">
    <name type="scientific">Brevundimonas vesicularis</name>
    <name type="common">Pseudomonas vesicularis</name>
    <dbReference type="NCBI Taxonomy" id="41276"/>
    <lineage>
        <taxon>Bacteria</taxon>
        <taxon>Pseudomonadati</taxon>
        <taxon>Pseudomonadota</taxon>
        <taxon>Alphaproteobacteria</taxon>
        <taxon>Caulobacterales</taxon>
        <taxon>Caulobacteraceae</taxon>
        <taxon>Brevundimonas</taxon>
    </lineage>
</organism>
<evidence type="ECO:0000313" key="3">
    <source>
        <dbReference type="Proteomes" id="UP000556201"/>
    </source>
</evidence>
<dbReference type="Proteomes" id="UP000556201">
    <property type="component" value="Unassembled WGS sequence"/>
</dbReference>
<feature type="compositionally biased region" description="Basic and acidic residues" evidence="1">
    <location>
        <begin position="1"/>
        <end position="34"/>
    </location>
</feature>
<evidence type="ECO:0000256" key="1">
    <source>
        <dbReference type="SAM" id="MobiDB-lite"/>
    </source>
</evidence>
<dbReference type="RefSeq" id="WP_184279809.1">
    <property type="nucleotide sequence ID" value="NZ_JACHLJ010000003.1"/>
</dbReference>
<gene>
    <name evidence="2" type="ORF">HNP47_002466</name>
</gene>
<name>A0A7W9L6J2_BREVE</name>
<comment type="caution">
    <text evidence="2">The sequence shown here is derived from an EMBL/GenBank/DDBJ whole genome shotgun (WGS) entry which is preliminary data.</text>
</comment>
<evidence type="ECO:0000313" key="2">
    <source>
        <dbReference type="EMBL" id="MBB5772450.1"/>
    </source>
</evidence>
<dbReference type="EMBL" id="JACHLJ010000003">
    <property type="protein sequence ID" value="MBB5772450.1"/>
    <property type="molecule type" value="Genomic_DNA"/>
</dbReference>
<protein>
    <submittedName>
        <fullName evidence="2">Uncharacterized protein</fullName>
    </submittedName>
</protein>
<accession>A0A7W9L6J2</accession>
<sequence>MTDTDPTKPEADCDDAREAADMGEKPDLGHKADTLIDALDGSDSGSDTRAGSLRGGSAAGTDDDPDSAKINARLAQEGSADKGGAADQDDAAD</sequence>
<proteinExistence type="predicted"/>
<feature type="region of interest" description="Disordered" evidence="1">
    <location>
        <begin position="1"/>
        <end position="93"/>
    </location>
</feature>